<evidence type="ECO:0000256" key="1">
    <source>
        <dbReference type="ARBA" id="ARBA00001541"/>
    </source>
</evidence>
<dbReference type="PANTHER" id="PTHR24422:SF10">
    <property type="entry name" value="CHEMOTAXIS PROTEIN METHYLTRANSFERASE 2"/>
    <property type="match status" value="1"/>
</dbReference>
<comment type="catalytic activity">
    <reaction evidence="1">
        <text>L-glutamyl-[protein] + S-adenosyl-L-methionine = [protein]-L-glutamate 5-O-methyl ester + S-adenosyl-L-homocysteine</text>
        <dbReference type="Rhea" id="RHEA:24452"/>
        <dbReference type="Rhea" id="RHEA-COMP:10208"/>
        <dbReference type="Rhea" id="RHEA-COMP:10311"/>
        <dbReference type="ChEBI" id="CHEBI:29973"/>
        <dbReference type="ChEBI" id="CHEBI:57856"/>
        <dbReference type="ChEBI" id="CHEBI:59789"/>
        <dbReference type="ChEBI" id="CHEBI:82795"/>
        <dbReference type="EC" id="2.1.1.80"/>
    </reaction>
</comment>
<evidence type="ECO:0000259" key="6">
    <source>
        <dbReference type="PROSITE" id="PS50123"/>
    </source>
</evidence>
<dbReference type="InterPro" id="IPR000780">
    <property type="entry name" value="CheR_MeTrfase"/>
</dbReference>
<dbReference type="InterPro" id="IPR036804">
    <property type="entry name" value="CheR_N_sf"/>
</dbReference>
<evidence type="ECO:0000313" key="7">
    <source>
        <dbReference type="EMBL" id="MBB3113270.1"/>
    </source>
</evidence>
<dbReference type="Pfam" id="PF01739">
    <property type="entry name" value="CheR"/>
    <property type="match status" value="1"/>
</dbReference>
<dbReference type="EC" id="2.1.1.80" evidence="2"/>
<evidence type="ECO:0000313" key="8">
    <source>
        <dbReference type="Proteomes" id="UP000570361"/>
    </source>
</evidence>
<dbReference type="GO" id="GO:0008983">
    <property type="term" value="F:protein-glutamate O-methyltransferase activity"/>
    <property type="evidence" value="ECO:0007669"/>
    <property type="project" value="UniProtKB-EC"/>
</dbReference>
<reference evidence="7 8" key="1">
    <citation type="submission" date="2020-08" db="EMBL/GenBank/DDBJ databases">
        <title>Genomic Encyclopedia of Type Strains, Phase III (KMG-III): the genomes of soil and plant-associated and newly described type strains.</title>
        <authorList>
            <person name="Whitman W."/>
        </authorList>
    </citation>
    <scope>NUCLEOTIDE SEQUENCE [LARGE SCALE GENOMIC DNA]</scope>
    <source>
        <strain evidence="7 8">CECT 5862</strain>
    </source>
</reference>
<dbReference type="PRINTS" id="PR00996">
    <property type="entry name" value="CHERMTFRASE"/>
</dbReference>
<keyword evidence="8" id="KW-1185">Reference proteome</keyword>
<keyword evidence="4 7" id="KW-0808">Transferase</keyword>
<evidence type="ECO:0000256" key="3">
    <source>
        <dbReference type="ARBA" id="ARBA00022603"/>
    </source>
</evidence>
<dbReference type="Gene3D" id="3.40.50.150">
    <property type="entry name" value="Vaccinia Virus protein VP39"/>
    <property type="match status" value="1"/>
</dbReference>
<protein>
    <recommendedName>
        <fullName evidence="2">protein-glutamate O-methyltransferase</fullName>
        <ecNumber evidence="2">2.1.1.80</ecNumber>
    </recommendedName>
</protein>
<dbReference type="SUPFAM" id="SSF53335">
    <property type="entry name" value="S-adenosyl-L-methionine-dependent methyltransferases"/>
    <property type="match status" value="1"/>
</dbReference>
<dbReference type="AlphaFoldDB" id="A0A7W5B2I9"/>
<name>A0A7W5B2I9_9BACL</name>
<dbReference type="PROSITE" id="PS50123">
    <property type="entry name" value="CHER"/>
    <property type="match status" value="1"/>
</dbReference>
<keyword evidence="5" id="KW-0949">S-adenosyl-L-methionine</keyword>
<feature type="domain" description="CheR-type methyltransferase" evidence="6">
    <location>
        <begin position="1"/>
        <end position="273"/>
    </location>
</feature>
<evidence type="ECO:0000256" key="4">
    <source>
        <dbReference type="ARBA" id="ARBA00022679"/>
    </source>
</evidence>
<gene>
    <name evidence="7" type="ORF">FHS18_005373</name>
</gene>
<dbReference type="InterPro" id="IPR022642">
    <property type="entry name" value="CheR_C"/>
</dbReference>
<evidence type="ECO:0000256" key="2">
    <source>
        <dbReference type="ARBA" id="ARBA00012534"/>
    </source>
</evidence>
<dbReference type="InterPro" id="IPR029063">
    <property type="entry name" value="SAM-dependent_MTases_sf"/>
</dbReference>
<dbReference type="Gene3D" id="1.10.155.10">
    <property type="entry name" value="Chemotaxis receptor methyltransferase CheR, N-terminal domain"/>
    <property type="match status" value="1"/>
</dbReference>
<proteinExistence type="predicted"/>
<accession>A0A7W5B2I9</accession>
<dbReference type="Proteomes" id="UP000570361">
    <property type="component" value="Unassembled WGS sequence"/>
</dbReference>
<dbReference type="GO" id="GO:0032259">
    <property type="term" value="P:methylation"/>
    <property type="evidence" value="ECO:0007669"/>
    <property type="project" value="UniProtKB-KW"/>
</dbReference>
<keyword evidence="3 7" id="KW-0489">Methyltransferase</keyword>
<dbReference type="RefSeq" id="WP_246427919.1">
    <property type="nucleotide sequence ID" value="NZ_JACHXK010000017.1"/>
</dbReference>
<sequence length="275" mass="32154">MAIELNEHQDTRLKQLAQMVYAHCGMNYLDNLPMLASKVEGRLQELGISLWEYTELLKDRHAAEWEKFVIAVTINETYFFREEQQLQELVELAREALAVKPHLHIWSAACSTGEEPYSMVMAFDAAGIPLHRITVHASDINSKVLENAKRGRYHRNSLCFRRTPEVLKNRYFTLEDDWYQIQARIRERVHFYQLNLLDAGSIQRLPFMDMLFCRNVLIYFDAATIARVLHSFYGQLHDGGYLFLGHAETIRGQELDFTAINRSNTFYYRKARGVL</sequence>
<dbReference type="EMBL" id="JACHXK010000017">
    <property type="protein sequence ID" value="MBB3113270.1"/>
    <property type="molecule type" value="Genomic_DNA"/>
</dbReference>
<dbReference type="SMART" id="SM00138">
    <property type="entry name" value="MeTrc"/>
    <property type="match status" value="1"/>
</dbReference>
<evidence type="ECO:0000256" key="5">
    <source>
        <dbReference type="ARBA" id="ARBA00022691"/>
    </source>
</evidence>
<dbReference type="InterPro" id="IPR050903">
    <property type="entry name" value="Bact_Chemotaxis_MeTrfase"/>
</dbReference>
<dbReference type="SUPFAM" id="SSF47757">
    <property type="entry name" value="Chemotaxis receptor methyltransferase CheR, N-terminal domain"/>
    <property type="match status" value="1"/>
</dbReference>
<comment type="caution">
    <text evidence="7">The sequence shown here is derived from an EMBL/GenBank/DDBJ whole genome shotgun (WGS) entry which is preliminary data.</text>
</comment>
<organism evidence="7 8">
    <name type="scientific">Paenibacillus phyllosphaerae</name>
    <dbReference type="NCBI Taxonomy" id="274593"/>
    <lineage>
        <taxon>Bacteria</taxon>
        <taxon>Bacillati</taxon>
        <taxon>Bacillota</taxon>
        <taxon>Bacilli</taxon>
        <taxon>Bacillales</taxon>
        <taxon>Paenibacillaceae</taxon>
        <taxon>Paenibacillus</taxon>
    </lineage>
</organism>
<dbReference type="PANTHER" id="PTHR24422">
    <property type="entry name" value="CHEMOTAXIS PROTEIN METHYLTRANSFERASE"/>
    <property type="match status" value="1"/>
</dbReference>